<evidence type="ECO:0000313" key="1">
    <source>
        <dbReference type="EMBL" id="KAK7742157.1"/>
    </source>
</evidence>
<protein>
    <submittedName>
        <fullName evidence="1">Uncharacterized protein</fullName>
    </submittedName>
</protein>
<dbReference type="Proteomes" id="UP001320245">
    <property type="component" value="Unassembled WGS sequence"/>
</dbReference>
<dbReference type="EMBL" id="JAJSPL020000016">
    <property type="protein sequence ID" value="KAK7742157.1"/>
    <property type="molecule type" value="Genomic_DNA"/>
</dbReference>
<keyword evidence="2" id="KW-1185">Reference proteome</keyword>
<accession>A0AAN9U885</accession>
<comment type="caution">
    <text evidence="1">The sequence shown here is derived from an EMBL/GenBank/DDBJ whole genome shotgun (WGS) entry which is preliminary data.</text>
</comment>
<name>A0AAN9U885_9PEZI</name>
<reference evidence="1 2" key="1">
    <citation type="journal article" date="2023" name="PLoS ONE">
        <title>Cytospora paraplurivora sp. nov. isolated from orchards with fruit tree decline syndrome in Ontario, Canada.</title>
        <authorList>
            <person name="Ilyukhin E."/>
            <person name="Nguyen H.D.T."/>
            <person name="Castle A.J."/>
            <person name="Ellouze W."/>
        </authorList>
    </citation>
    <scope>NUCLEOTIDE SEQUENCE [LARGE SCALE GENOMIC DNA]</scope>
    <source>
        <strain evidence="1 2">FDS-564</strain>
    </source>
</reference>
<evidence type="ECO:0000313" key="2">
    <source>
        <dbReference type="Proteomes" id="UP001320245"/>
    </source>
</evidence>
<proteinExistence type="predicted"/>
<dbReference type="AlphaFoldDB" id="A0AAN9U885"/>
<organism evidence="1 2">
    <name type="scientific">Cytospora paraplurivora</name>
    <dbReference type="NCBI Taxonomy" id="2898453"/>
    <lineage>
        <taxon>Eukaryota</taxon>
        <taxon>Fungi</taxon>
        <taxon>Dikarya</taxon>
        <taxon>Ascomycota</taxon>
        <taxon>Pezizomycotina</taxon>
        <taxon>Sordariomycetes</taxon>
        <taxon>Sordariomycetidae</taxon>
        <taxon>Diaporthales</taxon>
        <taxon>Cytosporaceae</taxon>
        <taxon>Cytospora</taxon>
    </lineage>
</organism>
<sequence>MTFGRILANWIKIPNILEACARLDKTLSDEKEALNKLYEETLHQQKRAHENKECADDWVTSRDKILEMIDICEGSRKSLQKSAGDVTYLYGLLEPRATRLVAEIDTLESLLSKRSGYMDTLAKLIQKL</sequence>
<gene>
    <name evidence="1" type="ORF">SLS53_004743</name>
</gene>